<keyword evidence="1" id="KW-0812">Transmembrane</keyword>
<reference evidence="4" key="4">
    <citation type="submission" date="2020-10" db="EMBL/GenBank/DDBJ databases">
        <authorList>
            <person name="Bassil N.M."/>
            <person name="Lloyd J.R."/>
        </authorList>
    </citation>
    <scope>NUCLEOTIDE SEQUENCE</scope>
    <source>
        <strain evidence="4">NB2006</strain>
    </source>
</reference>
<evidence type="ECO:0000313" key="3">
    <source>
        <dbReference type="EMBL" id="OIJ20428.1"/>
    </source>
</evidence>
<evidence type="ECO:0000313" key="4">
    <source>
        <dbReference type="EMBL" id="QOY34740.1"/>
    </source>
</evidence>
<protein>
    <submittedName>
        <fullName evidence="2">Uncharacterized protein</fullName>
    </submittedName>
</protein>
<evidence type="ECO:0000313" key="2">
    <source>
        <dbReference type="EMBL" id="OIJ11450.1"/>
    </source>
</evidence>
<reference evidence="4 5" key="2">
    <citation type="journal article" date="2017" name="Genome Announc.">
        <title>Draft Genome Sequences of Four Alkaliphilic Bacteria Belonging to the Anaerobacillus Genus.</title>
        <authorList>
            <person name="Bassil N.M."/>
            <person name="Lloyd J.R."/>
        </authorList>
    </citation>
    <scope>NUCLEOTIDE SEQUENCE [LARGE SCALE GENOMIC DNA]</scope>
    <source>
        <strain evidence="4 5">NB2006</strain>
    </source>
</reference>
<proteinExistence type="predicted"/>
<feature type="transmembrane region" description="Helical" evidence="1">
    <location>
        <begin position="12"/>
        <end position="32"/>
    </location>
</feature>
<dbReference type="KEGG" id="aia:AWH56_018710"/>
<sequence>MPNFERVKRLSNILFGASGVLVFLIILNLPRFNFEEKFISTSFIILIFCLILAISLRFVAKDAKEYVDRVTKLNK</sequence>
<name>A0A1S2LGV1_9BACI</name>
<keyword evidence="5" id="KW-1185">Reference proteome</keyword>
<evidence type="ECO:0000256" key="1">
    <source>
        <dbReference type="SAM" id="Phobius"/>
    </source>
</evidence>
<dbReference type="Proteomes" id="UP000180175">
    <property type="component" value="Chromosome"/>
</dbReference>
<reference evidence="4 5" key="3">
    <citation type="journal article" date="2019" name="Int. J. Syst. Evol. Microbiol.">
        <title>Anaerobacillus isosaccharinicus sp. nov., an alkaliphilic bacterium which degrades isosaccharinic acid.</title>
        <authorList>
            <person name="Bassil N.M."/>
            <person name="Lloyd J.R."/>
        </authorList>
    </citation>
    <scope>NUCLEOTIDE SEQUENCE [LARGE SCALE GENOMIC DNA]</scope>
    <source>
        <strain evidence="4 5">NB2006</strain>
    </source>
</reference>
<feature type="transmembrane region" description="Helical" evidence="1">
    <location>
        <begin position="38"/>
        <end position="59"/>
    </location>
</feature>
<keyword evidence="1" id="KW-0472">Membrane</keyword>
<gene>
    <name evidence="4" type="ORF">AWH56_018710</name>
    <name evidence="3" type="ORF">AWH56_07880</name>
    <name evidence="2" type="ORF">AWH56_15770</name>
</gene>
<dbReference type="AlphaFoldDB" id="A0A1S2LGV1"/>
<dbReference type="EMBL" id="LQXD01000135">
    <property type="protein sequence ID" value="OIJ11450.1"/>
    <property type="molecule type" value="Genomic_DNA"/>
</dbReference>
<keyword evidence="1" id="KW-1133">Transmembrane helix</keyword>
<dbReference type="OrthoDB" id="2974617at2"/>
<organism evidence="2 5">
    <name type="scientific">Anaerobacillus isosaccharinicus</name>
    <dbReference type="NCBI Taxonomy" id="1532552"/>
    <lineage>
        <taxon>Bacteria</taxon>
        <taxon>Bacillati</taxon>
        <taxon>Bacillota</taxon>
        <taxon>Bacilli</taxon>
        <taxon>Bacillales</taxon>
        <taxon>Bacillaceae</taxon>
        <taxon>Anaerobacillus</taxon>
    </lineage>
</organism>
<dbReference type="RefSeq" id="WP_071316623.1">
    <property type="nucleotide sequence ID" value="NZ_CP063356.2"/>
</dbReference>
<dbReference type="EMBL" id="CP063356">
    <property type="protein sequence ID" value="QOY34740.1"/>
    <property type="molecule type" value="Genomic_DNA"/>
</dbReference>
<dbReference type="EMBL" id="LQXD01000071">
    <property type="protein sequence ID" value="OIJ20428.1"/>
    <property type="molecule type" value="Genomic_DNA"/>
</dbReference>
<evidence type="ECO:0000313" key="5">
    <source>
        <dbReference type="Proteomes" id="UP000180175"/>
    </source>
</evidence>
<accession>A0A1S2LGV1</accession>
<reference evidence="2 5" key="1">
    <citation type="submission" date="2016-10" db="EMBL/GenBank/DDBJ databases">
        <title>Draft genome sequences of four alkaliphilic bacteria belonging to the Anaerobacillus genus.</title>
        <authorList>
            <person name="Bassil N.M."/>
            <person name="Lloyd J.R."/>
        </authorList>
    </citation>
    <scope>NUCLEOTIDE SEQUENCE [LARGE SCALE GENOMIC DNA]</scope>
    <source>
        <strain evidence="2 5">NB2006</strain>
    </source>
</reference>